<name>A0A182LRN0_9DIPT</name>
<dbReference type="InterPro" id="IPR036770">
    <property type="entry name" value="Ankyrin_rpt-contain_sf"/>
</dbReference>
<dbReference type="AlphaFoldDB" id="A0A182LRN0"/>
<dbReference type="EnsemblMetazoa" id="ACUA000266-RA">
    <property type="protein sequence ID" value="ACUA000266-PA"/>
    <property type="gene ID" value="ACUA000266"/>
</dbReference>
<dbReference type="Gene3D" id="1.25.40.20">
    <property type="entry name" value="Ankyrin repeat-containing domain"/>
    <property type="match status" value="1"/>
</dbReference>
<dbReference type="STRING" id="139723.A0A182LRN0"/>
<dbReference type="Proteomes" id="UP000075883">
    <property type="component" value="Unassembled WGS sequence"/>
</dbReference>
<dbReference type="EMBL" id="AXCM01002786">
    <property type="status" value="NOT_ANNOTATED_CDS"/>
    <property type="molecule type" value="Genomic_DNA"/>
</dbReference>
<reference evidence="2" key="1">
    <citation type="submission" date="2013-09" db="EMBL/GenBank/DDBJ databases">
        <title>The Genome Sequence of Anopheles culicifacies species A.</title>
        <authorList>
            <consortium name="The Broad Institute Genomics Platform"/>
            <person name="Neafsey D.E."/>
            <person name="Besansky N."/>
            <person name="Howell P."/>
            <person name="Walton C."/>
            <person name="Young S.K."/>
            <person name="Zeng Q."/>
            <person name="Gargeya S."/>
            <person name="Fitzgerald M."/>
            <person name="Haas B."/>
            <person name="Abouelleil A."/>
            <person name="Allen A.W."/>
            <person name="Alvarado L."/>
            <person name="Arachchi H.M."/>
            <person name="Berlin A.M."/>
            <person name="Chapman S.B."/>
            <person name="Gainer-Dewar J."/>
            <person name="Goldberg J."/>
            <person name="Griggs A."/>
            <person name="Gujja S."/>
            <person name="Hansen M."/>
            <person name="Howarth C."/>
            <person name="Imamovic A."/>
            <person name="Ireland A."/>
            <person name="Larimer J."/>
            <person name="McCowan C."/>
            <person name="Murphy C."/>
            <person name="Pearson M."/>
            <person name="Poon T.W."/>
            <person name="Priest M."/>
            <person name="Roberts A."/>
            <person name="Saif S."/>
            <person name="Shea T."/>
            <person name="Sisk P."/>
            <person name="Sykes S."/>
            <person name="Wortman J."/>
            <person name="Nusbaum C."/>
            <person name="Birren B."/>
        </authorList>
    </citation>
    <scope>NUCLEOTIDE SEQUENCE [LARGE SCALE GENOMIC DNA]</scope>
    <source>
        <strain evidence="2">A-37</strain>
    </source>
</reference>
<dbReference type="EMBL" id="AXCM01002788">
    <property type="status" value="NOT_ANNOTATED_CDS"/>
    <property type="molecule type" value="Genomic_DNA"/>
</dbReference>
<reference evidence="1" key="2">
    <citation type="submission" date="2020-05" db="UniProtKB">
        <authorList>
            <consortium name="EnsemblMetazoa"/>
        </authorList>
    </citation>
    <scope>IDENTIFICATION</scope>
    <source>
        <strain evidence="1">A-37</strain>
    </source>
</reference>
<accession>A0A182LRN0</accession>
<dbReference type="VEuPathDB" id="VectorBase:ACUA000266"/>
<dbReference type="EMBL" id="AXCM01002785">
    <property type="status" value="NOT_ANNOTATED_CDS"/>
    <property type="molecule type" value="Genomic_DNA"/>
</dbReference>
<evidence type="ECO:0000313" key="1">
    <source>
        <dbReference type="EnsemblMetazoa" id="ACUA000266-PA"/>
    </source>
</evidence>
<protein>
    <submittedName>
        <fullName evidence="1">Uncharacterized protein</fullName>
    </submittedName>
</protein>
<keyword evidence="2" id="KW-1185">Reference proteome</keyword>
<evidence type="ECO:0000313" key="2">
    <source>
        <dbReference type="Proteomes" id="UP000075883"/>
    </source>
</evidence>
<dbReference type="EMBL" id="AXCM01002787">
    <property type="status" value="NOT_ANNOTATED_CDS"/>
    <property type="molecule type" value="Genomic_DNA"/>
</dbReference>
<proteinExistence type="predicted"/>
<sequence length="179" mass="19603">MSANRSRSMLSVNLEAAAMANDPLRELFEACKTGDLAKVKKLITPQTVNARDTSGRKSTPLHFAAARSGVAPERLITSDYGSIVVCSGANPLRLVRSPLRLHASTAPEPASLHPLRNEQRSNRNHPQNYLQRKQLGATDVRSGPLVGAELVLERLEWSLLQHLYNLERSCGLPFLASVT</sequence>
<organism evidence="1 2">
    <name type="scientific">Anopheles culicifacies</name>
    <dbReference type="NCBI Taxonomy" id="139723"/>
    <lineage>
        <taxon>Eukaryota</taxon>
        <taxon>Metazoa</taxon>
        <taxon>Ecdysozoa</taxon>
        <taxon>Arthropoda</taxon>
        <taxon>Hexapoda</taxon>
        <taxon>Insecta</taxon>
        <taxon>Pterygota</taxon>
        <taxon>Neoptera</taxon>
        <taxon>Endopterygota</taxon>
        <taxon>Diptera</taxon>
        <taxon>Nematocera</taxon>
        <taxon>Culicoidea</taxon>
        <taxon>Culicidae</taxon>
        <taxon>Anophelinae</taxon>
        <taxon>Anopheles</taxon>
        <taxon>culicifacies species complex</taxon>
    </lineage>
</organism>